<organism evidence="1 2">
    <name type="scientific">Ruminococcus callidus ATCC 27760</name>
    <dbReference type="NCBI Taxonomy" id="411473"/>
    <lineage>
        <taxon>Bacteria</taxon>
        <taxon>Bacillati</taxon>
        <taxon>Bacillota</taxon>
        <taxon>Clostridia</taxon>
        <taxon>Eubacteriales</taxon>
        <taxon>Oscillospiraceae</taxon>
        <taxon>Ruminococcus</taxon>
    </lineage>
</organism>
<proteinExistence type="predicted"/>
<dbReference type="AlphaFoldDB" id="U2M5B6"/>
<dbReference type="EMBL" id="AWVF01000089">
    <property type="protein sequence ID" value="ERJ96929.1"/>
    <property type="molecule type" value="Genomic_DNA"/>
</dbReference>
<dbReference type="Proteomes" id="UP000016662">
    <property type="component" value="Unassembled WGS sequence"/>
</dbReference>
<name>U2M5B6_9FIRM</name>
<dbReference type="STRING" id="411473.RUMCAL_00712"/>
<dbReference type="HOGENOM" id="CLU_3162046_0_0_9"/>
<gene>
    <name evidence="1" type="ORF">RUMCAL_00712</name>
</gene>
<reference evidence="1 2" key="1">
    <citation type="submission" date="2013-07" db="EMBL/GenBank/DDBJ databases">
        <authorList>
            <person name="Weinstock G."/>
            <person name="Sodergren E."/>
            <person name="Wylie T."/>
            <person name="Fulton L."/>
            <person name="Fulton R."/>
            <person name="Fronick C."/>
            <person name="O'Laughlin M."/>
            <person name="Godfrey J."/>
            <person name="Miner T."/>
            <person name="Herter B."/>
            <person name="Appelbaum E."/>
            <person name="Cordes M."/>
            <person name="Lek S."/>
            <person name="Wollam A."/>
            <person name="Pepin K.H."/>
            <person name="Palsikar V.B."/>
            <person name="Mitreva M."/>
            <person name="Wilson R.K."/>
        </authorList>
    </citation>
    <scope>NUCLEOTIDE SEQUENCE [LARGE SCALE GENOMIC DNA]</scope>
    <source>
        <strain evidence="1 2">ATCC 27760</strain>
    </source>
</reference>
<comment type="caution">
    <text evidence="1">The sequence shown here is derived from an EMBL/GenBank/DDBJ whole genome shotgun (WGS) entry which is preliminary data.</text>
</comment>
<accession>U2M5B6</accession>
<protein>
    <submittedName>
        <fullName evidence="1">Uncharacterized protein</fullName>
    </submittedName>
</protein>
<evidence type="ECO:0000313" key="2">
    <source>
        <dbReference type="Proteomes" id="UP000016662"/>
    </source>
</evidence>
<keyword evidence="2" id="KW-1185">Reference proteome</keyword>
<feature type="non-terminal residue" evidence="1">
    <location>
        <position position="48"/>
    </location>
</feature>
<evidence type="ECO:0000313" key="1">
    <source>
        <dbReference type="EMBL" id="ERJ96929.1"/>
    </source>
</evidence>
<sequence length="48" mass="5561">MIFARKRLTFCQNSFIIEEMLYEAVKKTALSSNSVYIPAIPHKERLAT</sequence>